<gene>
    <name evidence="1" type="ORF">TCIL3000_10_8480</name>
</gene>
<proteinExistence type="predicted"/>
<dbReference type="EMBL" id="HE575323">
    <property type="protein sequence ID" value="CCC94072.1"/>
    <property type="molecule type" value="Genomic_DNA"/>
</dbReference>
<name>G0UXF5_TRYCI</name>
<protein>
    <submittedName>
        <fullName evidence="1">Uncharacterized protein TCIL3000_10_8480</fullName>
    </submittedName>
</protein>
<dbReference type="VEuPathDB" id="TriTrypDB:TcIL3000_10_8480"/>
<accession>G0UXF5</accession>
<reference evidence="1" key="1">
    <citation type="journal article" date="2012" name="Proc. Natl. Acad. Sci. U.S.A.">
        <title>Antigenic diversity is generated by distinct evolutionary mechanisms in African trypanosome species.</title>
        <authorList>
            <person name="Jackson A.P."/>
            <person name="Berry A."/>
            <person name="Aslett M."/>
            <person name="Allison H.C."/>
            <person name="Burton P."/>
            <person name="Vavrova-Anderson J."/>
            <person name="Brown R."/>
            <person name="Browne H."/>
            <person name="Corton N."/>
            <person name="Hauser H."/>
            <person name="Gamble J."/>
            <person name="Gilderthorp R."/>
            <person name="Marcello L."/>
            <person name="McQuillan J."/>
            <person name="Otto T.D."/>
            <person name="Quail M.A."/>
            <person name="Sanders M.J."/>
            <person name="van Tonder A."/>
            <person name="Ginger M.L."/>
            <person name="Field M.C."/>
            <person name="Barry J.D."/>
            <person name="Hertz-Fowler C."/>
            <person name="Berriman M."/>
        </authorList>
    </citation>
    <scope>NUCLEOTIDE SEQUENCE</scope>
    <source>
        <strain evidence="1">IL3000</strain>
    </source>
</reference>
<organism evidence="1">
    <name type="scientific">Trypanosoma congolense (strain IL3000)</name>
    <dbReference type="NCBI Taxonomy" id="1068625"/>
    <lineage>
        <taxon>Eukaryota</taxon>
        <taxon>Discoba</taxon>
        <taxon>Euglenozoa</taxon>
        <taxon>Kinetoplastea</taxon>
        <taxon>Metakinetoplastina</taxon>
        <taxon>Trypanosomatida</taxon>
        <taxon>Trypanosomatidae</taxon>
        <taxon>Trypanosoma</taxon>
        <taxon>Nannomonas</taxon>
    </lineage>
</organism>
<evidence type="ECO:0000313" key="1">
    <source>
        <dbReference type="EMBL" id="CCC94072.1"/>
    </source>
</evidence>
<sequence>MITITSSIPLSAAAVDTEAAALGNLNSLLRRCGLYLSTASTQLHVMPETVCVISPSDVSSLAQNARLLVTHKDVQCDFNALSSVLWGHVKNIDARLDAYLQYLQKTPDVRKTAAVYLSPRHVSLLAHAVFTLQQFEEPYARHEVRDAVSVVQKDVEMVARLGTKLIRVLRGALEGQDGSDVNLLPPTEMALGTVFMFAVSMASRSAIDVSPITTFFNSEITWELSGVSIFANESYCEALYRLISVLFARRSDFDGIERVSAELLVNRLAARPPLNWNTVKRLQSLRNVALSPQYVVLRYISAVRHRVLLLLAPEAPIANMLRPYCARILQEFGKRKQMISYYQVTLLGALHGMPEVNLTDDAQLCRRAMETHLGDDEQLMRPDFLRLLMAHGHTVAHDEHCALSHGSVISLFRAMCQQLFQAPFFESDNFNDMSDLVLRPPVIALSLIRLVVRASSADVSIASDVLDEMNKLLNLMYKKSLSQCGLAQSPRRVPKPLRRVILGTTTLLFEFFKSRSFIEITNRVASLQALARIVAMWGLYVTSERSTAEAERKSAMRLLSVMNRKLVAISAGMTVAGVNGFFKDVVLPSGSKESLAQRNHQHYALLEAYLRAFASDAIVIVMNEELLLKQWVDLSLRCIKNPLSGALAIAGLDFLSAVFLSKRAIAPLFVPTYISLMIPTLQSSRYGNPPLFLARHFAKTVRACCQALEECDERALKEIIDDPNSTVSKVVTSVCGNDQGLVSLDNVRPLSSVLLIVSSLFDEVCILLGNTSIAIPTATQQRLARFQVYYSALINLLQCRSNTTLHRVCASVEAVMMEQLRGVPSVQAQWIKYIGRTVDSLQGVGKKAVAEWFLMLSEKVKKIAPHAQL</sequence>
<dbReference type="AlphaFoldDB" id="G0UXF5"/>